<comment type="similarity">
    <text evidence="1">Belongs to the UPF0612 family.</text>
</comment>
<dbReference type="InParanoid" id="A0A0C2WM88"/>
<accession>A0A0C2WM88</accession>
<name>A0A0C2WM88_AMAMK</name>
<feature type="domain" description="Mug135-like C-terminal" evidence="2">
    <location>
        <begin position="56"/>
        <end position="90"/>
    </location>
</feature>
<gene>
    <name evidence="3" type="ORF">M378DRAFT_12625</name>
</gene>
<organism evidence="3 4">
    <name type="scientific">Amanita muscaria (strain Koide BX008)</name>
    <dbReference type="NCBI Taxonomy" id="946122"/>
    <lineage>
        <taxon>Eukaryota</taxon>
        <taxon>Fungi</taxon>
        <taxon>Dikarya</taxon>
        <taxon>Basidiomycota</taxon>
        <taxon>Agaricomycotina</taxon>
        <taxon>Agaricomycetes</taxon>
        <taxon>Agaricomycetidae</taxon>
        <taxon>Agaricales</taxon>
        <taxon>Pluteineae</taxon>
        <taxon>Amanitaceae</taxon>
        <taxon>Amanita</taxon>
    </lineage>
</organism>
<protein>
    <recommendedName>
        <fullName evidence="2">Mug135-like C-terminal domain-containing protein</fullName>
    </recommendedName>
</protein>
<dbReference type="EMBL" id="KN818267">
    <property type="protein sequence ID" value="KIL62682.1"/>
    <property type="molecule type" value="Genomic_DNA"/>
</dbReference>
<dbReference type="Pfam" id="PF08593">
    <property type="entry name" value="Mug135_C"/>
    <property type="match status" value="1"/>
</dbReference>
<evidence type="ECO:0000313" key="3">
    <source>
        <dbReference type="EMBL" id="KIL62682.1"/>
    </source>
</evidence>
<evidence type="ECO:0000259" key="2">
    <source>
        <dbReference type="Pfam" id="PF08593"/>
    </source>
</evidence>
<sequence>MWKSASAIRERPADVRCTPNDHYNSIIYEHRVVAQAAAAAAPQAAAPHWAHQIRNDLHDLPVLHSVNDIENLNGQDLVAYLTGYGVVPPVDGNSDLLAA</sequence>
<proteinExistence type="inferred from homology"/>
<dbReference type="HOGENOM" id="CLU_2319811_0_0_1"/>
<keyword evidence="4" id="KW-1185">Reference proteome</keyword>
<dbReference type="InterPro" id="IPR013902">
    <property type="entry name" value="Mug135-like_C"/>
</dbReference>
<evidence type="ECO:0000256" key="1">
    <source>
        <dbReference type="ARBA" id="ARBA00005788"/>
    </source>
</evidence>
<evidence type="ECO:0000313" key="4">
    <source>
        <dbReference type="Proteomes" id="UP000054549"/>
    </source>
</evidence>
<dbReference type="AlphaFoldDB" id="A0A0C2WM88"/>
<dbReference type="Proteomes" id="UP000054549">
    <property type="component" value="Unassembled WGS sequence"/>
</dbReference>
<reference evidence="3 4" key="1">
    <citation type="submission" date="2014-04" db="EMBL/GenBank/DDBJ databases">
        <title>Evolutionary Origins and Diversification of the Mycorrhizal Mutualists.</title>
        <authorList>
            <consortium name="DOE Joint Genome Institute"/>
            <consortium name="Mycorrhizal Genomics Consortium"/>
            <person name="Kohler A."/>
            <person name="Kuo A."/>
            <person name="Nagy L.G."/>
            <person name="Floudas D."/>
            <person name="Copeland A."/>
            <person name="Barry K.W."/>
            <person name="Cichocki N."/>
            <person name="Veneault-Fourrey C."/>
            <person name="LaButti K."/>
            <person name="Lindquist E.A."/>
            <person name="Lipzen A."/>
            <person name="Lundell T."/>
            <person name="Morin E."/>
            <person name="Murat C."/>
            <person name="Riley R."/>
            <person name="Ohm R."/>
            <person name="Sun H."/>
            <person name="Tunlid A."/>
            <person name="Henrissat B."/>
            <person name="Grigoriev I.V."/>
            <person name="Hibbett D.S."/>
            <person name="Martin F."/>
        </authorList>
    </citation>
    <scope>NUCLEOTIDE SEQUENCE [LARGE SCALE GENOMIC DNA]</scope>
    <source>
        <strain evidence="3 4">Koide BX008</strain>
    </source>
</reference>